<feature type="region of interest" description="Disordered" evidence="14">
    <location>
        <begin position="144"/>
        <end position="181"/>
    </location>
</feature>
<evidence type="ECO:0000256" key="8">
    <source>
        <dbReference type="ARBA" id="ARBA00022737"/>
    </source>
</evidence>
<name>A0ABM3V290_MUSDO</name>
<feature type="region of interest" description="Disordered" evidence="14">
    <location>
        <begin position="1042"/>
        <end position="1072"/>
    </location>
</feature>
<dbReference type="GeneID" id="101888548"/>
<keyword evidence="5" id="KW-0813">Transport</keyword>
<dbReference type="InterPro" id="IPR011011">
    <property type="entry name" value="Znf_FYVE_PHD"/>
</dbReference>
<reference evidence="18" key="1">
    <citation type="submission" date="2025-08" db="UniProtKB">
        <authorList>
            <consortium name="RefSeq"/>
        </authorList>
    </citation>
    <scope>IDENTIFICATION</scope>
    <source>
        <strain evidence="18">Aabys</strain>
        <tissue evidence="18">Whole body</tissue>
    </source>
</reference>
<feature type="region of interest" description="Disordered" evidence="14">
    <location>
        <begin position="528"/>
        <end position="604"/>
    </location>
</feature>
<dbReference type="SMART" id="SM00750">
    <property type="entry name" value="KIND"/>
    <property type="match status" value="1"/>
</dbReference>
<evidence type="ECO:0000313" key="18">
    <source>
        <dbReference type="RefSeq" id="XP_058979900.1"/>
    </source>
</evidence>
<feature type="region of interest" description="Disordered" evidence="14">
    <location>
        <begin position="788"/>
        <end position="829"/>
    </location>
</feature>
<keyword evidence="8" id="KW-0677">Repeat</keyword>
<evidence type="ECO:0000256" key="10">
    <source>
        <dbReference type="ARBA" id="ARBA00023136"/>
    </source>
</evidence>
<evidence type="ECO:0000256" key="1">
    <source>
        <dbReference type="ARBA" id="ARBA00004180"/>
    </source>
</evidence>
<gene>
    <name evidence="18" type="primary">LOC101888548</name>
</gene>
<feature type="region of interest" description="Disordered" evidence="14">
    <location>
        <begin position="275"/>
        <end position="295"/>
    </location>
</feature>
<evidence type="ECO:0000256" key="9">
    <source>
        <dbReference type="ARBA" id="ARBA00022927"/>
    </source>
</evidence>
<feature type="region of interest" description="Disordered" evidence="14">
    <location>
        <begin position="843"/>
        <end position="894"/>
    </location>
</feature>
<feature type="compositionally biased region" description="Low complexity" evidence="14">
    <location>
        <begin position="846"/>
        <end position="857"/>
    </location>
</feature>
<keyword evidence="12" id="KW-0206">Cytoskeleton</keyword>
<comment type="similarity">
    <text evidence="4">Belongs to the spire family.</text>
</comment>
<feature type="domain" description="WH2" evidence="15">
    <location>
        <begin position="545"/>
        <end position="562"/>
    </location>
</feature>
<dbReference type="InterPro" id="IPR011019">
    <property type="entry name" value="KIND_dom"/>
</dbReference>
<proteinExistence type="inferred from homology"/>
<keyword evidence="7" id="KW-0963">Cytoplasm</keyword>
<evidence type="ECO:0000256" key="12">
    <source>
        <dbReference type="ARBA" id="ARBA00023212"/>
    </source>
</evidence>
<evidence type="ECO:0000313" key="17">
    <source>
        <dbReference type="Proteomes" id="UP001652621"/>
    </source>
</evidence>
<feature type="region of interest" description="Disordered" evidence="14">
    <location>
        <begin position="712"/>
        <end position="764"/>
    </location>
</feature>
<feature type="compositionally biased region" description="Polar residues" evidence="14">
    <location>
        <begin position="1197"/>
        <end position="1208"/>
    </location>
</feature>
<evidence type="ECO:0000256" key="13">
    <source>
        <dbReference type="ARBA" id="ARBA00023329"/>
    </source>
</evidence>
<feature type="region of interest" description="Disordered" evidence="14">
    <location>
        <begin position="73"/>
        <end position="92"/>
    </location>
</feature>
<feature type="compositionally biased region" description="Polar residues" evidence="14">
    <location>
        <begin position="1050"/>
        <end position="1067"/>
    </location>
</feature>
<keyword evidence="10" id="KW-0472">Membrane</keyword>
<organism evidence="17 18">
    <name type="scientific">Musca domestica</name>
    <name type="common">House fly</name>
    <dbReference type="NCBI Taxonomy" id="7370"/>
    <lineage>
        <taxon>Eukaryota</taxon>
        <taxon>Metazoa</taxon>
        <taxon>Ecdysozoa</taxon>
        <taxon>Arthropoda</taxon>
        <taxon>Hexapoda</taxon>
        <taxon>Insecta</taxon>
        <taxon>Pterygota</taxon>
        <taxon>Neoptera</taxon>
        <taxon>Endopterygota</taxon>
        <taxon>Diptera</taxon>
        <taxon>Brachycera</taxon>
        <taxon>Muscomorpha</taxon>
        <taxon>Muscoidea</taxon>
        <taxon>Muscidae</taxon>
        <taxon>Musca</taxon>
    </lineage>
</organism>
<evidence type="ECO:0000256" key="14">
    <source>
        <dbReference type="SAM" id="MobiDB-lite"/>
    </source>
</evidence>
<dbReference type="SMART" id="SM00246">
    <property type="entry name" value="WH2"/>
    <property type="match status" value="3"/>
</dbReference>
<dbReference type="PANTHER" id="PTHR21345:SF3">
    <property type="entry name" value="PROTEIN SPIRE"/>
    <property type="match status" value="1"/>
</dbReference>
<dbReference type="Gene3D" id="1.10.510.10">
    <property type="entry name" value="Transferase(Phosphotransferase) domain 1"/>
    <property type="match status" value="1"/>
</dbReference>
<feature type="compositionally biased region" description="Gly residues" evidence="14">
    <location>
        <begin position="32"/>
        <end position="42"/>
    </location>
</feature>
<comment type="subcellular location">
    <subcellularLocation>
        <location evidence="3">Cell membrane</location>
        <topology evidence="3">Peripheral membrane protein</topology>
        <orientation evidence="3">Cytoplasmic side</orientation>
    </subcellularLocation>
    <subcellularLocation>
        <location evidence="2">Cytoplasm</location>
        <location evidence="2">Cytoskeleton</location>
    </subcellularLocation>
    <subcellularLocation>
        <location evidence="1">Cytoplasmic vesicle membrane</location>
        <topology evidence="1">Peripheral membrane protein</topology>
        <orientation evidence="1">Cytoplasmic side</orientation>
    </subcellularLocation>
</comment>
<keyword evidence="13" id="KW-0968">Cytoplasmic vesicle</keyword>
<evidence type="ECO:0000256" key="2">
    <source>
        <dbReference type="ARBA" id="ARBA00004245"/>
    </source>
</evidence>
<feature type="region of interest" description="Disordered" evidence="14">
    <location>
        <begin position="1"/>
        <end position="60"/>
    </location>
</feature>
<evidence type="ECO:0000256" key="7">
    <source>
        <dbReference type="ARBA" id="ARBA00022490"/>
    </source>
</evidence>
<feature type="compositionally biased region" description="Acidic residues" evidence="14">
    <location>
        <begin position="750"/>
        <end position="764"/>
    </location>
</feature>
<evidence type="ECO:0000256" key="4">
    <source>
        <dbReference type="ARBA" id="ARBA00010956"/>
    </source>
</evidence>
<feature type="compositionally biased region" description="Basic and acidic residues" evidence="14">
    <location>
        <begin position="275"/>
        <end position="287"/>
    </location>
</feature>
<dbReference type="InterPro" id="IPR003124">
    <property type="entry name" value="WH2_dom"/>
</dbReference>
<feature type="region of interest" description="Disordered" evidence="14">
    <location>
        <begin position="1165"/>
        <end position="1212"/>
    </location>
</feature>
<evidence type="ECO:0000259" key="15">
    <source>
        <dbReference type="PROSITE" id="PS51082"/>
    </source>
</evidence>
<evidence type="ECO:0000256" key="5">
    <source>
        <dbReference type="ARBA" id="ARBA00022448"/>
    </source>
</evidence>
<keyword evidence="9" id="KW-0653">Protein transport</keyword>
<dbReference type="SUPFAM" id="SSF57903">
    <property type="entry name" value="FYVE/PHD zinc finger"/>
    <property type="match status" value="1"/>
</dbReference>
<dbReference type="RefSeq" id="XP_058979900.1">
    <property type="nucleotide sequence ID" value="XM_059123917.1"/>
</dbReference>
<feature type="compositionally biased region" description="Low complexity" evidence="14">
    <location>
        <begin position="576"/>
        <end position="602"/>
    </location>
</feature>
<accession>A0ABM3V290</accession>
<keyword evidence="11" id="KW-0009">Actin-binding</keyword>
<dbReference type="CDD" id="cd22068">
    <property type="entry name" value="WH2_DmSpire_r3-like"/>
    <property type="match status" value="1"/>
</dbReference>
<dbReference type="PROSITE" id="PS51377">
    <property type="entry name" value="KIND"/>
    <property type="match status" value="1"/>
</dbReference>
<keyword evidence="6" id="KW-1003">Cell membrane</keyword>
<feature type="compositionally biased region" description="Low complexity" evidence="14">
    <location>
        <begin position="712"/>
        <end position="739"/>
    </location>
</feature>
<feature type="compositionally biased region" description="Basic and acidic residues" evidence="14">
    <location>
        <begin position="1"/>
        <end position="14"/>
    </location>
</feature>
<evidence type="ECO:0000256" key="6">
    <source>
        <dbReference type="ARBA" id="ARBA00022475"/>
    </source>
</evidence>
<evidence type="ECO:0000256" key="3">
    <source>
        <dbReference type="ARBA" id="ARBA00004413"/>
    </source>
</evidence>
<dbReference type="CDD" id="cd22078">
    <property type="entry name" value="WH2_Spire1_r2-like"/>
    <property type="match status" value="1"/>
</dbReference>
<dbReference type="PROSITE" id="PS51082">
    <property type="entry name" value="WH2"/>
    <property type="match status" value="1"/>
</dbReference>
<feature type="domain" description="KIND" evidence="16">
    <location>
        <begin position="201"/>
        <end position="412"/>
    </location>
</feature>
<keyword evidence="17" id="KW-1185">Reference proteome</keyword>
<protein>
    <submittedName>
        <fullName evidence="18">Protein spire isoform X1</fullName>
    </submittedName>
</protein>
<dbReference type="PANTHER" id="PTHR21345">
    <property type="entry name" value="SPIRE"/>
    <property type="match status" value="1"/>
</dbReference>
<feature type="compositionally biased region" description="Low complexity" evidence="14">
    <location>
        <begin position="43"/>
        <end position="58"/>
    </location>
</feature>
<evidence type="ECO:0000256" key="11">
    <source>
        <dbReference type="ARBA" id="ARBA00023203"/>
    </source>
</evidence>
<dbReference type="Proteomes" id="UP001652621">
    <property type="component" value="Unplaced"/>
</dbReference>
<sequence length="1260" mass="140514">MTTEIQEKFSDHIKPHQQQHKSASGNGRAVDEGGGGGGGGGKTQMPAATTTTAEPQTPSEISNNMLLATTTNDAGANECSSSSDILDATTPNMKSKTKSKLILANNNNNNNKKCQQLLQTSDAEEGFLSTSPDSANEELLLTSKSNKHQSGNNENELKTKNNEQTVISSTGGGGAVTNPTGVAPPLPPPSIYNCSNPKDCVNIKHILESFKAPLSEEQAWALLYQFMSLYRRVAATGQRHIFNDLEIPESMENMSLHRDGRVHCSWSEVERKKRERVLQEQRQHQQEAEQSGDFNHAQHIASHKKVLRNVAVVVYNALDYNLHEDEQCQMSQELEELITHMTEDETEEDDDCIDDCIDEGIDEGYKRWDDEHDETKEFDYVLEACRNHIKPTVPEEHYKAVCRALVTETLELRIFLQQVLNSGADNLHLKADNQTSQQELAKFDFNDWARFWVQVIDELRRGVRLKKANYERAPIEYELTPYEILMEDIRSRKYQLRKVMVNGDIPPRVKKDAHALILDFIRSRPPLKKASERQLPPPIKRTPSPREQLMDSIRKGRKLKHIPSPTLPRLKDRLLPTSTTATSSATSTPASASSQQHQQPQQYKLRDSLKQLQEPNEIHATPRSKQRIIKVDFSLIEDDDPCFDETSLASTTSSSSTMVGGGHQQQQQLNHSIGVCSQPKMPPYPIGGYMMSDATNASGSVLTAKGAAMAATTNNSKNNSNNNSSNTTTTQVPTTLTTRVTRRTTKPEDVVDNDDDDNDVEDPYTEDEYHKFFDNALESYDLATQCESRRASQRRHTIVGCQSNLDETHSMPTSRPGSRQSDVHNTTVGAGDSVSAAKQLHNDYNQQQESQQQQQQQLKRPQSPNHVPEEEEDEQNNRSDSRSSSSLGPWNKSFMDEKTWNERGDDRLSLTLEEIVHIRSVMTKAELEGLPVGIRVKEDVEKRKICFLCLRTRFSIFGPWGIQCKICQRTVCSKCYTKMRIPSEHFRNVPLVLISPSLLASPAGSSTPSPSHHARYAHSSSTGNILDEQFPKSLIEKLMGSEAQRKARNSVGSAPSSPKHQRSNMSTPGIMAGGGSGVDVVAAAAAGHAVEAIHDTSSTMTTSYTAGTHYHHQQHPYQHQQSYHPQHHYASMAIANGIQYNSSGCSGKENQATNNRHFSIMSRSMEGPRSLPVHSPASRPHSNSSTLDRKSKFSRAYTLSSSGTQLSQDQKDNVRGELVPVCNDCRGLVMEISRSAKQKRSSARNRAIKNLTLDLSPVWK</sequence>
<feature type="compositionally biased region" description="Polar residues" evidence="14">
    <location>
        <begin position="800"/>
        <end position="828"/>
    </location>
</feature>
<feature type="region of interest" description="Disordered" evidence="14">
    <location>
        <begin position="1003"/>
        <end position="1024"/>
    </location>
</feature>
<dbReference type="Pfam" id="PF16474">
    <property type="entry name" value="KIND"/>
    <property type="match status" value="1"/>
</dbReference>
<dbReference type="InterPro" id="IPR029901">
    <property type="entry name" value="Spire"/>
</dbReference>
<evidence type="ECO:0000259" key="16">
    <source>
        <dbReference type="PROSITE" id="PS51377"/>
    </source>
</evidence>